<evidence type="ECO:0000256" key="6">
    <source>
        <dbReference type="SAM" id="MobiDB-lite"/>
    </source>
</evidence>
<evidence type="ECO:0000313" key="9">
    <source>
        <dbReference type="Proteomes" id="UP000184510"/>
    </source>
</evidence>
<accession>A0A1M6ILM0</accession>
<comment type="subcellular location">
    <subcellularLocation>
        <location evidence="1">Membrane</location>
        <topology evidence="1">Multi-pass membrane protein</topology>
    </subcellularLocation>
</comment>
<evidence type="ECO:0000256" key="2">
    <source>
        <dbReference type="ARBA" id="ARBA00009773"/>
    </source>
</evidence>
<evidence type="ECO:0000313" key="8">
    <source>
        <dbReference type="EMBL" id="SHJ35361.1"/>
    </source>
</evidence>
<dbReference type="Proteomes" id="UP000184510">
    <property type="component" value="Unassembled WGS sequence"/>
</dbReference>
<feature type="transmembrane region" description="Helical" evidence="7">
    <location>
        <begin position="257"/>
        <end position="279"/>
    </location>
</feature>
<feature type="transmembrane region" description="Helical" evidence="7">
    <location>
        <begin position="285"/>
        <end position="314"/>
    </location>
</feature>
<dbReference type="InterPro" id="IPR002549">
    <property type="entry name" value="AI-2E-like"/>
</dbReference>
<evidence type="ECO:0000256" key="7">
    <source>
        <dbReference type="SAM" id="Phobius"/>
    </source>
</evidence>
<feature type="transmembrane region" description="Helical" evidence="7">
    <location>
        <begin position="52"/>
        <end position="68"/>
    </location>
</feature>
<dbReference type="GO" id="GO:0016020">
    <property type="term" value="C:membrane"/>
    <property type="evidence" value="ECO:0007669"/>
    <property type="project" value="UniProtKB-SubCell"/>
</dbReference>
<evidence type="ECO:0000256" key="3">
    <source>
        <dbReference type="ARBA" id="ARBA00022692"/>
    </source>
</evidence>
<dbReference type="OrthoDB" id="9799225at2"/>
<reference evidence="8 9" key="1">
    <citation type="submission" date="2016-11" db="EMBL/GenBank/DDBJ databases">
        <authorList>
            <person name="Jaros S."/>
            <person name="Januszkiewicz K."/>
            <person name="Wedrychowicz H."/>
        </authorList>
    </citation>
    <scope>NUCLEOTIDE SEQUENCE [LARGE SCALE GENOMIC DNA]</scope>
    <source>
        <strain evidence="8 9">DSM 18772</strain>
    </source>
</reference>
<keyword evidence="3 7" id="KW-0812">Transmembrane</keyword>
<organism evidence="8 9">
    <name type="scientific">Rubritalea squalenifaciens DSM 18772</name>
    <dbReference type="NCBI Taxonomy" id="1123071"/>
    <lineage>
        <taxon>Bacteria</taxon>
        <taxon>Pseudomonadati</taxon>
        <taxon>Verrucomicrobiota</taxon>
        <taxon>Verrucomicrobiia</taxon>
        <taxon>Verrucomicrobiales</taxon>
        <taxon>Rubritaleaceae</taxon>
        <taxon>Rubritalea</taxon>
    </lineage>
</organism>
<feature type="transmembrane region" description="Helical" evidence="7">
    <location>
        <begin position="321"/>
        <end position="345"/>
    </location>
</feature>
<dbReference type="AlphaFoldDB" id="A0A1M6ILM0"/>
<dbReference type="STRING" id="1123071.SAMN02745181_1853"/>
<evidence type="ECO:0000256" key="1">
    <source>
        <dbReference type="ARBA" id="ARBA00004141"/>
    </source>
</evidence>
<dbReference type="Pfam" id="PF01594">
    <property type="entry name" value="AI-2E_transport"/>
    <property type="match status" value="1"/>
</dbReference>
<keyword evidence="9" id="KW-1185">Reference proteome</keyword>
<gene>
    <name evidence="8" type="ORF">SAMN02745181_1853</name>
</gene>
<keyword evidence="4 7" id="KW-1133">Transmembrane helix</keyword>
<dbReference type="PANTHER" id="PTHR21716">
    <property type="entry name" value="TRANSMEMBRANE PROTEIN"/>
    <property type="match status" value="1"/>
</dbReference>
<feature type="transmembrane region" description="Helical" evidence="7">
    <location>
        <begin position="357"/>
        <end position="383"/>
    </location>
</feature>
<keyword evidence="5 7" id="KW-0472">Membrane</keyword>
<protein>
    <submittedName>
        <fullName evidence="8">Predicted PurR-regulated permease PerM</fullName>
    </submittedName>
</protein>
<dbReference type="InParanoid" id="A0A1M6ILM0"/>
<feature type="region of interest" description="Disordered" evidence="6">
    <location>
        <begin position="1"/>
        <end position="21"/>
    </location>
</feature>
<comment type="similarity">
    <text evidence="2">Belongs to the autoinducer-2 exporter (AI-2E) (TC 2.A.86) family.</text>
</comment>
<dbReference type="RefSeq" id="WP_143183438.1">
    <property type="nucleotide sequence ID" value="NZ_FQYR01000003.1"/>
</dbReference>
<sequence length="402" mass="44490">MSNDNQSDFIPSEEEDEHKASLRDSIRRMTNVQLGILLLAGAYTLYFVRPVLLPVILALLITLILNPIQKFLHEKLHILSPVAALMILMMVTSGVGAAIIYLSEPAYEYSEKLRDDIVKQRLKNVFQPLSDIQSGLNKVATEVEKITTPKEPEVEDEFAPPESIARPGIEKEVSPPLETPATVLDDIKDNKPVRVKVGKSPVDELIKTVKSVGYHLVITFILVFFLLAYGENMIKHITEVEATAALMDQLTTEVSRYMLTITVINSLLGVITGLAMWALGMPNPILWGVMAGTLNFIPYIGAIIGAVIVFLVAATHFDNQLAVILVPAVYYMLTIIEGNFLTPAILGKSFTVNPIVIFIWVMAWGALWGIPGMLIGLPILMVVRISLSKFPMFNRLERIISA</sequence>
<dbReference type="PANTHER" id="PTHR21716:SF16">
    <property type="entry name" value="BLL1467 PROTEIN"/>
    <property type="match status" value="1"/>
</dbReference>
<feature type="transmembrane region" description="Helical" evidence="7">
    <location>
        <begin position="212"/>
        <end position="229"/>
    </location>
</feature>
<evidence type="ECO:0000256" key="4">
    <source>
        <dbReference type="ARBA" id="ARBA00022989"/>
    </source>
</evidence>
<proteinExistence type="inferred from homology"/>
<dbReference type="EMBL" id="FQYR01000003">
    <property type="protein sequence ID" value="SHJ35361.1"/>
    <property type="molecule type" value="Genomic_DNA"/>
</dbReference>
<feature type="transmembrane region" description="Helical" evidence="7">
    <location>
        <begin position="80"/>
        <end position="102"/>
    </location>
</feature>
<evidence type="ECO:0000256" key="5">
    <source>
        <dbReference type="ARBA" id="ARBA00023136"/>
    </source>
</evidence>
<dbReference type="GO" id="GO:0055085">
    <property type="term" value="P:transmembrane transport"/>
    <property type="evidence" value="ECO:0007669"/>
    <property type="project" value="TreeGrafter"/>
</dbReference>
<name>A0A1M6ILM0_9BACT</name>